<comment type="caution">
    <text evidence="7">The sequence shown here is derived from an EMBL/GenBank/DDBJ whole genome shotgun (WGS) entry which is preliminary data.</text>
</comment>
<dbReference type="InterPro" id="IPR035434">
    <property type="entry name" value="GCL_bact_plant"/>
</dbReference>
<dbReference type="GO" id="GO:0006750">
    <property type="term" value="P:glutathione biosynthetic process"/>
    <property type="evidence" value="ECO:0007669"/>
    <property type="project" value="UniProtKB-UniRule"/>
</dbReference>
<comment type="similarity">
    <text evidence="5 6">Belongs to the glutamate--cysteine ligase type 2 family. EgtA subfamily.</text>
</comment>
<dbReference type="AlphaFoldDB" id="A0A5B2WW01"/>
<dbReference type="PANTHER" id="PTHR34378:SF1">
    <property type="entry name" value="GLUTAMATE--CYSTEINE LIGASE, CHLOROPLASTIC"/>
    <property type="match status" value="1"/>
</dbReference>
<dbReference type="InterPro" id="IPR014746">
    <property type="entry name" value="Gln_synth/guanido_kin_cat_dom"/>
</dbReference>
<name>A0A5B2WW01_9PSEU</name>
<reference evidence="7 8" key="2">
    <citation type="submission" date="2019-09" db="EMBL/GenBank/DDBJ databases">
        <authorList>
            <person name="Jin C."/>
        </authorList>
    </citation>
    <scope>NUCLEOTIDE SEQUENCE [LARGE SCALE GENOMIC DNA]</scope>
    <source>
        <strain evidence="7 8">AN110305</strain>
    </source>
</reference>
<comment type="pathway">
    <text evidence="5">Amino-acid biosynthesis; ergothioneine biosynthesis.</text>
</comment>
<dbReference type="InterPro" id="IPR006336">
    <property type="entry name" value="GCS2"/>
</dbReference>
<dbReference type="UniPathway" id="UPA01014"/>
<dbReference type="SUPFAM" id="SSF55931">
    <property type="entry name" value="Glutamine synthetase/guanido kinase"/>
    <property type="match status" value="1"/>
</dbReference>
<dbReference type="Gene3D" id="3.30.590.20">
    <property type="match status" value="1"/>
</dbReference>
<organism evidence="7 8">
    <name type="scientific">Solihabitans fulvus</name>
    <dbReference type="NCBI Taxonomy" id="1892852"/>
    <lineage>
        <taxon>Bacteria</taxon>
        <taxon>Bacillati</taxon>
        <taxon>Actinomycetota</taxon>
        <taxon>Actinomycetes</taxon>
        <taxon>Pseudonocardiales</taxon>
        <taxon>Pseudonocardiaceae</taxon>
        <taxon>Solihabitans</taxon>
    </lineage>
</organism>
<reference evidence="7 8" key="1">
    <citation type="submission" date="2019-09" db="EMBL/GenBank/DDBJ databases">
        <title>Goodfellowia gen. nov., a new genus of the Pseudonocardineae related to Actinoalloteichus, containing Goodfellowia coeruleoviolacea gen. nov., comb. nov. gen. nov., comb. nov.</title>
        <authorList>
            <person name="Labeda D."/>
        </authorList>
    </citation>
    <scope>NUCLEOTIDE SEQUENCE [LARGE SCALE GENOMIC DNA]</scope>
    <source>
        <strain evidence="7 8">AN110305</strain>
    </source>
</reference>
<dbReference type="RefSeq" id="WP_149853462.1">
    <property type="nucleotide sequence ID" value="NZ_VUOB01000063.1"/>
</dbReference>
<protein>
    <recommendedName>
        <fullName evidence="5">Glutamate--cysteine ligase EgtA</fullName>
        <ecNumber evidence="5">6.3.2.2</ecNumber>
    </recommendedName>
    <alternativeName>
        <fullName evidence="5">Gamma-glutamylcysteine synthase</fullName>
        <shortName evidence="5">GCS</shortName>
        <shortName evidence="5">Gamma-ECS</shortName>
    </alternativeName>
</protein>
<accession>A0A5B2WW01</accession>
<dbReference type="HAMAP" id="MF_02034">
    <property type="entry name" value="EgtA"/>
    <property type="match status" value="1"/>
</dbReference>
<evidence type="ECO:0000256" key="6">
    <source>
        <dbReference type="PIRNR" id="PIRNR017901"/>
    </source>
</evidence>
<dbReference type="Proteomes" id="UP000323454">
    <property type="component" value="Unassembled WGS sequence"/>
</dbReference>
<comment type="function">
    <text evidence="5">Catalyzes the synthesis of gamma-glutamylcysteine (gamma-GC). This compound is used as substrate for the biosynthesis of the low-molecular thiol compound ergothioneine.</text>
</comment>
<comment type="catalytic activity">
    <reaction evidence="4 5 6">
        <text>L-cysteine + L-glutamate + ATP = gamma-L-glutamyl-L-cysteine + ADP + phosphate + H(+)</text>
        <dbReference type="Rhea" id="RHEA:13285"/>
        <dbReference type="ChEBI" id="CHEBI:15378"/>
        <dbReference type="ChEBI" id="CHEBI:29985"/>
        <dbReference type="ChEBI" id="CHEBI:30616"/>
        <dbReference type="ChEBI" id="CHEBI:35235"/>
        <dbReference type="ChEBI" id="CHEBI:43474"/>
        <dbReference type="ChEBI" id="CHEBI:58173"/>
        <dbReference type="ChEBI" id="CHEBI:456216"/>
        <dbReference type="EC" id="6.3.2.2"/>
    </reaction>
</comment>
<evidence type="ECO:0000313" key="7">
    <source>
        <dbReference type="EMBL" id="KAA2254097.1"/>
    </source>
</evidence>
<dbReference type="GO" id="GO:0052699">
    <property type="term" value="P:ergothioneine biosynthetic process"/>
    <property type="evidence" value="ECO:0007669"/>
    <property type="project" value="UniProtKB-UniRule"/>
</dbReference>
<dbReference type="GO" id="GO:0004357">
    <property type="term" value="F:glutamate-cysteine ligase activity"/>
    <property type="evidence" value="ECO:0007669"/>
    <property type="project" value="UniProtKB-UniRule"/>
</dbReference>
<proteinExistence type="inferred from homology"/>
<sequence>MAVSSLSDAEVTPSALRDRAEAEAYVASVCFKHGPPRLLGAELEWTVHHADDPHRPLDATCLAAALGPHAPRTLVPDSPHRPLPSGTPLTVEPGGQVEISTPPRSSLTELLSTVAEDINQLTALLRPAGLVLGDRGADQHRPPRRLLRVPRYAAMETAFAPRGSDGITMMCSTAGLQVCVDTGERADLPQRWAAVHALGPVLLALFANSPGHGGRRRDWASARMRAVHGTDPVRTRPAAVTADPAASWARRVLDTPLLVVRRPGQDWNAPRGVTFADWLAGALPTAPTTDDLDYHMSTLFPPVRPRGYLEIRYLDTQGPDRWMAPVALVTALLGSSGPVDEVLARTAPAAGRWMSAARYGLADPGIARAARDIVDLGCGALDRTDLPAPLVSSIAEDLHRALVATRGDDPR</sequence>
<dbReference type="InterPro" id="IPR017809">
    <property type="entry name" value="EgtA_Actinobacteria"/>
</dbReference>
<dbReference type="PANTHER" id="PTHR34378">
    <property type="entry name" value="GLUTAMATE--CYSTEINE LIGASE, CHLOROPLASTIC"/>
    <property type="match status" value="1"/>
</dbReference>
<keyword evidence="3 5" id="KW-0067">ATP-binding</keyword>
<evidence type="ECO:0000256" key="4">
    <source>
        <dbReference type="ARBA" id="ARBA00048819"/>
    </source>
</evidence>
<evidence type="ECO:0000256" key="5">
    <source>
        <dbReference type="HAMAP-Rule" id="MF_02034"/>
    </source>
</evidence>
<keyword evidence="1 5" id="KW-0436">Ligase</keyword>
<dbReference type="EMBL" id="VUOB01000063">
    <property type="protein sequence ID" value="KAA2254097.1"/>
    <property type="molecule type" value="Genomic_DNA"/>
</dbReference>
<dbReference type="OrthoDB" id="9780152at2"/>
<keyword evidence="8" id="KW-1185">Reference proteome</keyword>
<keyword evidence="2 5" id="KW-0547">Nucleotide-binding</keyword>
<evidence type="ECO:0000256" key="1">
    <source>
        <dbReference type="ARBA" id="ARBA00022598"/>
    </source>
</evidence>
<evidence type="ECO:0000256" key="2">
    <source>
        <dbReference type="ARBA" id="ARBA00022741"/>
    </source>
</evidence>
<dbReference type="EC" id="6.3.2.2" evidence="5"/>
<evidence type="ECO:0000313" key="8">
    <source>
        <dbReference type="Proteomes" id="UP000323454"/>
    </source>
</evidence>
<dbReference type="GO" id="GO:0005524">
    <property type="term" value="F:ATP binding"/>
    <property type="evidence" value="ECO:0007669"/>
    <property type="project" value="UniProtKB-UniRule"/>
</dbReference>
<dbReference type="PIRSF" id="PIRSF017901">
    <property type="entry name" value="GCL"/>
    <property type="match status" value="1"/>
</dbReference>
<gene>
    <name evidence="5" type="primary">egtA</name>
    <name evidence="7" type="ORF">F0L68_31300</name>
</gene>
<dbReference type="Pfam" id="PF04107">
    <property type="entry name" value="GCS2"/>
    <property type="match status" value="1"/>
</dbReference>
<evidence type="ECO:0000256" key="3">
    <source>
        <dbReference type="ARBA" id="ARBA00022840"/>
    </source>
</evidence>